<proteinExistence type="predicted"/>
<protein>
    <submittedName>
        <fullName evidence="1">Uncharacterized protein</fullName>
    </submittedName>
</protein>
<evidence type="ECO:0000313" key="1">
    <source>
        <dbReference type="EMBL" id="SVD09286.1"/>
    </source>
</evidence>
<accession>A0A382SHE6</accession>
<name>A0A382SHE6_9ZZZZ</name>
<feature type="non-terminal residue" evidence="1">
    <location>
        <position position="1"/>
    </location>
</feature>
<dbReference type="AlphaFoldDB" id="A0A382SHE6"/>
<feature type="non-terminal residue" evidence="1">
    <location>
        <position position="52"/>
    </location>
</feature>
<dbReference type="EMBL" id="UINC01129110">
    <property type="protein sequence ID" value="SVD09286.1"/>
    <property type="molecule type" value="Genomic_DNA"/>
</dbReference>
<sequence length="52" mass="5865">VKKEIQINATVSLIFRFQTWNRMDFLQDHGQGILEDGVVVGMGQFVIVDTLG</sequence>
<reference evidence="1" key="1">
    <citation type="submission" date="2018-05" db="EMBL/GenBank/DDBJ databases">
        <authorList>
            <person name="Lanie J.A."/>
            <person name="Ng W.-L."/>
            <person name="Kazmierczak K.M."/>
            <person name="Andrzejewski T.M."/>
            <person name="Davidsen T.M."/>
            <person name="Wayne K.J."/>
            <person name="Tettelin H."/>
            <person name="Glass J.I."/>
            <person name="Rusch D."/>
            <person name="Podicherti R."/>
            <person name="Tsui H.-C.T."/>
            <person name="Winkler M.E."/>
        </authorList>
    </citation>
    <scope>NUCLEOTIDE SEQUENCE</scope>
</reference>
<gene>
    <name evidence="1" type="ORF">METZ01_LOCUS362140</name>
</gene>
<organism evidence="1">
    <name type="scientific">marine metagenome</name>
    <dbReference type="NCBI Taxonomy" id="408172"/>
    <lineage>
        <taxon>unclassified sequences</taxon>
        <taxon>metagenomes</taxon>
        <taxon>ecological metagenomes</taxon>
    </lineage>
</organism>